<dbReference type="PANTHER" id="PTHR43278">
    <property type="entry name" value="NAD(P)H-DEPENDENT FMN-CONTAINING OXIDOREDUCTASE YWQN-RELATED"/>
    <property type="match status" value="1"/>
</dbReference>
<sequence length="225" mass="25045">MKLTIFNGSPKLQRGNTDVMLEHFTAGFHRESGNEFQIFKLNQFASPAEAVRRFEEAELVLLAFPLYTYAMPGGVKSFIETLQPLCGKCSDKKLAFLVQYGFREAIHARPLEKYLVTVSRILGCEYLGTIIKGGCDGLAAGRGNGNKGTLKGIYNIGVSFGKTGLLNPDELAAYSAPEFEKQHSRFIMNIILKLINRFYWGAALKKNGVTIAESYAKPYEDERRG</sequence>
<feature type="domain" description="Flavodoxin-like fold" evidence="3">
    <location>
        <begin position="1"/>
        <end position="130"/>
    </location>
</feature>
<protein>
    <recommendedName>
        <fullName evidence="3">Flavodoxin-like fold domain-containing protein</fullName>
    </recommendedName>
</protein>
<evidence type="ECO:0000256" key="1">
    <source>
        <dbReference type="ARBA" id="ARBA00022630"/>
    </source>
</evidence>
<accession>A0A498R312</accession>
<proteinExistence type="predicted"/>
<dbReference type="SUPFAM" id="SSF52218">
    <property type="entry name" value="Flavoproteins"/>
    <property type="match status" value="1"/>
</dbReference>
<keyword evidence="1" id="KW-0285">Flavoprotein</keyword>
<dbReference type="InterPro" id="IPR029039">
    <property type="entry name" value="Flavoprotein-like_sf"/>
</dbReference>
<evidence type="ECO:0000256" key="2">
    <source>
        <dbReference type="ARBA" id="ARBA00022643"/>
    </source>
</evidence>
<dbReference type="InterPro" id="IPR051796">
    <property type="entry name" value="ISF_SsuE-like"/>
</dbReference>
<keyword evidence="2" id="KW-0288">FMN</keyword>
<evidence type="ECO:0000313" key="4">
    <source>
        <dbReference type="EMBL" id="VBB05781.1"/>
    </source>
</evidence>
<keyword evidence="5" id="KW-1185">Reference proteome</keyword>
<evidence type="ECO:0000259" key="3">
    <source>
        <dbReference type="Pfam" id="PF02525"/>
    </source>
</evidence>
<dbReference type="EMBL" id="UPPP01000059">
    <property type="protein sequence ID" value="VBB05781.1"/>
    <property type="molecule type" value="Genomic_DNA"/>
</dbReference>
<dbReference type="Pfam" id="PF02525">
    <property type="entry name" value="Flavodoxin_2"/>
    <property type="match status" value="1"/>
</dbReference>
<dbReference type="Proteomes" id="UP000277811">
    <property type="component" value="Unassembled WGS sequence"/>
</dbReference>
<dbReference type="Gene3D" id="3.40.50.360">
    <property type="match status" value="1"/>
</dbReference>
<dbReference type="AlphaFoldDB" id="A0A498R312"/>
<gene>
    <name evidence="4" type="ORF">LUCI_0992</name>
</gene>
<dbReference type="InterPro" id="IPR003680">
    <property type="entry name" value="Flavodoxin_fold"/>
</dbReference>
<evidence type="ECO:0000313" key="5">
    <source>
        <dbReference type="Proteomes" id="UP000277811"/>
    </source>
</evidence>
<dbReference type="PANTHER" id="PTHR43278:SF4">
    <property type="entry name" value="NAD(P)H-DEPENDENT FMN-CONTAINING OXIDOREDUCTASE YWQN-RELATED"/>
    <property type="match status" value="1"/>
</dbReference>
<name>A0A498R312_9FIRM</name>
<dbReference type="RefSeq" id="WP_165865891.1">
    <property type="nucleotide sequence ID" value="NZ_UPPP01000059.1"/>
</dbReference>
<organism evidence="4 5">
    <name type="scientific">Lucifera butyrica</name>
    <dbReference type="NCBI Taxonomy" id="1351585"/>
    <lineage>
        <taxon>Bacteria</taxon>
        <taxon>Bacillati</taxon>
        <taxon>Bacillota</taxon>
        <taxon>Negativicutes</taxon>
        <taxon>Veillonellales</taxon>
        <taxon>Veillonellaceae</taxon>
        <taxon>Lucifera</taxon>
    </lineage>
</organism>
<reference evidence="4 5" key="1">
    <citation type="submission" date="2018-06" db="EMBL/GenBank/DDBJ databases">
        <authorList>
            <person name="Strepis N."/>
        </authorList>
    </citation>
    <scope>NUCLEOTIDE SEQUENCE [LARGE SCALE GENOMIC DNA]</scope>
    <source>
        <strain evidence="4">LUCI</strain>
    </source>
</reference>